<dbReference type="AlphaFoldDB" id="A0A857J6J9"/>
<evidence type="ECO:0000256" key="1">
    <source>
        <dbReference type="ARBA" id="ARBA00010116"/>
    </source>
</evidence>
<dbReference type="InterPro" id="IPR055371">
    <property type="entry name" value="SpaA_PFL_dom_4"/>
</dbReference>
<feature type="domain" description="Big-1" evidence="3">
    <location>
        <begin position="257"/>
        <end position="340"/>
    </location>
</feature>
<dbReference type="Gene3D" id="2.60.40.10">
    <property type="entry name" value="Immunoglobulins"/>
    <property type="match status" value="3"/>
</dbReference>
<feature type="compositionally biased region" description="Gly residues" evidence="2">
    <location>
        <begin position="166"/>
        <end position="187"/>
    </location>
</feature>
<dbReference type="SMART" id="SM00634">
    <property type="entry name" value="BID_1"/>
    <property type="match status" value="2"/>
</dbReference>
<dbReference type="KEGG" id="xyk:GT347_10685"/>
<evidence type="ECO:0000256" key="2">
    <source>
        <dbReference type="SAM" id="MobiDB-lite"/>
    </source>
</evidence>
<dbReference type="Pfam" id="PF02369">
    <property type="entry name" value="Big_1"/>
    <property type="match status" value="2"/>
</dbReference>
<evidence type="ECO:0000313" key="4">
    <source>
        <dbReference type="EMBL" id="QHI98418.1"/>
    </source>
</evidence>
<name>A0A857J6J9_9BURK</name>
<evidence type="ECO:0000259" key="3">
    <source>
        <dbReference type="SMART" id="SM00634"/>
    </source>
</evidence>
<accession>A0A857J6J9</accession>
<dbReference type="InterPro" id="IPR013783">
    <property type="entry name" value="Ig-like_fold"/>
</dbReference>
<protein>
    <submittedName>
        <fullName evidence="4">DUF11 domain-containing protein</fullName>
    </submittedName>
</protein>
<sequence length="986" mass="95248">MFRSNSIYTVPPGVTQLAVDVAGGGGGGGGSDRMPGGYGAAAPRIAAVLYVTPGEVLSIGVGGGGGAGGNTKCGGGGLGGTGWRSGGDGGRSGCTLSATSGASGGGGGGGGSSAILRGGVPLILGAGGGGGGGGSWSFSGLAADWGAPVALYAGISAFGTPGGALPGTQDGGGGGGGGAGCTAGPGGDAHTDGSAPTRAAGPGTSCYAAGAVVPGSVSSGTVPGSFGVSGNVGASSAGGPGYVAVQPIQPPAQPSAAHSSLAVTLDRQPADGNTADTLQATIHDDQDQPMSGVRVDFAGTPGVRFDAGAAGAPGACISGANGQCTVRATATAAAGHATQAGIGGAVIGTLHYSFVAGPANAGHSGLRILTDNAVADGVQADQLEFLVRDAFDNPANGVLVTIASPGADVSFQGSAAGSSGSCTTQANGICTISATSAGAAGGSKSSAVTVAGAALSGSFSAGGSSYGPSPAVFRFAPWVPRLQIVKQVYSARSIGAQTFVFTLGGLQSNSDSITVNGAGSASGAPLLGRVGGGPITITELGSAAWPEPPVSASCVDLASSKPGETFGSLSGSQLVIPIERSPAGADLRCTFVNARGEQISGRVFSDIGTGGGTANDGIPNGGEAGLPGMAVTLNDCGTTVYASTASDGIGNYHLPVPPRLAAGVRVCVDLSRPTAGRVGTAGSIGASPLPAGSAVPMFGTAYLYSREAAADRIGFQWMGSGTAGLNFGSVPASTFVQSASKTGRPGAAVQFAHLFTAGTSGSVSFSVAGSTATPPLDGWIETILADPGCSGLAQPGAAVLYPPSVPQTLAAGQTLCVLLRESIPAQAAPGSRDQARVHADFRLTATTPPLTTSHEVEDVTTVASEGVELQKEVRNVTQGSGFGLKNQARPGEVLEYRITYGNHTPVPVKHLVVSDSTPAYTGFVNAVADSTPAALGHCQKVTPGEAGPVDCSQNQPAGGKGSITWTFDGPLEPGASGTVLFRVQLE</sequence>
<evidence type="ECO:0000313" key="5">
    <source>
        <dbReference type="Proteomes" id="UP000464787"/>
    </source>
</evidence>
<dbReference type="Pfam" id="PF24514">
    <property type="entry name" value="SpaA_4"/>
    <property type="match status" value="1"/>
</dbReference>
<dbReference type="RefSeq" id="WP_160551935.1">
    <property type="nucleotide sequence ID" value="NZ_CP047650.1"/>
</dbReference>
<dbReference type="EMBL" id="CP047650">
    <property type="protein sequence ID" value="QHI98418.1"/>
    <property type="molecule type" value="Genomic_DNA"/>
</dbReference>
<dbReference type="PRINTS" id="PR01228">
    <property type="entry name" value="EGGSHELL"/>
</dbReference>
<dbReference type="Proteomes" id="UP000464787">
    <property type="component" value="Chromosome"/>
</dbReference>
<proteinExistence type="inferred from homology"/>
<dbReference type="InterPro" id="IPR003344">
    <property type="entry name" value="Big_1_dom"/>
</dbReference>
<dbReference type="SUPFAM" id="SSF49373">
    <property type="entry name" value="Invasin/intimin cell-adhesion fragments"/>
    <property type="match status" value="2"/>
</dbReference>
<comment type="similarity">
    <text evidence="1">Belongs to the intimin/invasin family.</text>
</comment>
<dbReference type="InterPro" id="IPR008964">
    <property type="entry name" value="Invasin/intimin_cell_adhesion"/>
</dbReference>
<feature type="domain" description="Big-1" evidence="3">
    <location>
        <begin position="362"/>
        <end position="460"/>
    </location>
</feature>
<organism evidence="4 5">
    <name type="scientific">Xylophilus rhododendri</name>
    <dbReference type="NCBI Taxonomy" id="2697032"/>
    <lineage>
        <taxon>Bacteria</taxon>
        <taxon>Pseudomonadati</taxon>
        <taxon>Pseudomonadota</taxon>
        <taxon>Betaproteobacteria</taxon>
        <taxon>Burkholderiales</taxon>
        <taxon>Xylophilus</taxon>
    </lineage>
</organism>
<keyword evidence="5" id="KW-1185">Reference proteome</keyword>
<feature type="region of interest" description="Disordered" evidence="2">
    <location>
        <begin position="166"/>
        <end position="199"/>
    </location>
</feature>
<reference evidence="4 5" key="1">
    <citation type="submission" date="2020-01" db="EMBL/GenBank/DDBJ databases">
        <title>Genome sequencing of strain KACC 21265.</title>
        <authorList>
            <person name="Heo J."/>
            <person name="Kim S.-J."/>
            <person name="Kim J.-S."/>
            <person name="Hong S.-B."/>
            <person name="Kwon S.-W."/>
        </authorList>
    </citation>
    <scope>NUCLEOTIDE SEQUENCE [LARGE SCALE GENOMIC DNA]</scope>
    <source>
        <strain evidence="4 5">KACC 21265</strain>
    </source>
</reference>
<gene>
    <name evidence="4" type="ORF">GT347_10685</name>
</gene>